<feature type="compositionally biased region" description="Polar residues" evidence="1">
    <location>
        <begin position="35"/>
        <end position="51"/>
    </location>
</feature>
<evidence type="ECO:0000313" key="3">
    <source>
        <dbReference type="Proteomes" id="UP000800036"/>
    </source>
</evidence>
<accession>A0A6A5VF82</accession>
<feature type="region of interest" description="Disordered" evidence="1">
    <location>
        <begin position="1"/>
        <end position="57"/>
    </location>
</feature>
<dbReference type="AlphaFoldDB" id="A0A6A5VF82"/>
<evidence type="ECO:0000313" key="2">
    <source>
        <dbReference type="EMBL" id="KAF1975370.1"/>
    </source>
</evidence>
<keyword evidence="3" id="KW-1185">Reference proteome</keyword>
<reference evidence="2" key="1">
    <citation type="journal article" date="2020" name="Stud. Mycol.">
        <title>101 Dothideomycetes genomes: a test case for predicting lifestyles and emergence of pathogens.</title>
        <authorList>
            <person name="Haridas S."/>
            <person name="Albert R."/>
            <person name="Binder M."/>
            <person name="Bloem J."/>
            <person name="Labutti K."/>
            <person name="Salamov A."/>
            <person name="Andreopoulos B."/>
            <person name="Baker S."/>
            <person name="Barry K."/>
            <person name="Bills G."/>
            <person name="Bluhm B."/>
            <person name="Cannon C."/>
            <person name="Castanera R."/>
            <person name="Culley D."/>
            <person name="Daum C."/>
            <person name="Ezra D."/>
            <person name="Gonzalez J."/>
            <person name="Henrissat B."/>
            <person name="Kuo A."/>
            <person name="Liang C."/>
            <person name="Lipzen A."/>
            <person name="Lutzoni F."/>
            <person name="Magnuson J."/>
            <person name="Mondo S."/>
            <person name="Nolan M."/>
            <person name="Ohm R."/>
            <person name="Pangilinan J."/>
            <person name="Park H.-J."/>
            <person name="Ramirez L."/>
            <person name="Alfaro M."/>
            <person name="Sun H."/>
            <person name="Tritt A."/>
            <person name="Yoshinaga Y."/>
            <person name="Zwiers L.-H."/>
            <person name="Turgeon B."/>
            <person name="Goodwin S."/>
            <person name="Spatafora J."/>
            <person name="Crous P."/>
            <person name="Grigoriev I."/>
        </authorList>
    </citation>
    <scope>NUCLEOTIDE SEQUENCE</scope>
    <source>
        <strain evidence="2">CBS 107.79</strain>
    </source>
</reference>
<protein>
    <submittedName>
        <fullName evidence="2">Uncharacterized protein</fullName>
    </submittedName>
</protein>
<dbReference type="EMBL" id="ML976671">
    <property type="protein sequence ID" value="KAF1975370.1"/>
    <property type="molecule type" value="Genomic_DNA"/>
</dbReference>
<evidence type="ECO:0000256" key="1">
    <source>
        <dbReference type="SAM" id="MobiDB-lite"/>
    </source>
</evidence>
<feature type="compositionally biased region" description="Basic and acidic residues" evidence="1">
    <location>
        <begin position="1"/>
        <end position="12"/>
    </location>
</feature>
<gene>
    <name evidence="2" type="ORF">BU23DRAFT_597906</name>
</gene>
<name>A0A6A5VF82_9PLEO</name>
<organism evidence="2 3">
    <name type="scientific">Bimuria novae-zelandiae CBS 107.79</name>
    <dbReference type="NCBI Taxonomy" id="1447943"/>
    <lineage>
        <taxon>Eukaryota</taxon>
        <taxon>Fungi</taxon>
        <taxon>Dikarya</taxon>
        <taxon>Ascomycota</taxon>
        <taxon>Pezizomycotina</taxon>
        <taxon>Dothideomycetes</taxon>
        <taxon>Pleosporomycetidae</taxon>
        <taxon>Pleosporales</taxon>
        <taxon>Massarineae</taxon>
        <taxon>Didymosphaeriaceae</taxon>
        <taxon>Bimuria</taxon>
    </lineage>
</organism>
<sequence>MPRVQRSKEKARISPHTPIRRSERIMSENNRNRHSTPSRQITLENGHTESASPEKAVAPKKRKFLVKGILNPEILAEQLDLYNQNSKSLLLRLPKELLYQTFACLCPEFIVVIKELDEGPRTFAYRRSHPPVHSKTKKKLPGLYGSAQVGPHCTIWALDLPLVCCQTYNMTALLPYKRLVFKFERVSTMHTWLLGRAPAQREAIRHLRFVLFHRDYTTSTSHKRRIAGHSSPILDWLDQHGLANTRTVVGQAKSLPRG</sequence>
<proteinExistence type="predicted"/>
<dbReference type="Proteomes" id="UP000800036">
    <property type="component" value="Unassembled WGS sequence"/>
</dbReference>